<reference evidence="4 5" key="1">
    <citation type="submission" date="2020-01" db="EMBL/GenBank/DDBJ databases">
        <title>Draft genome sequence of Aspergillus udagawae IFM 46972.</title>
        <authorList>
            <person name="Takahashi H."/>
            <person name="Yaguchi T."/>
        </authorList>
    </citation>
    <scope>NUCLEOTIDE SEQUENCE [LARGE SCALE GENOMIC DNA]</scope>
    <source>
        <strain evidence="4 5">IFM 46972</strain>
    </source>
</reference>
<dbReference type="InterPro" id="IPR005097">
    <property type="entry name" value="Sacchrp_dh_NADP-bd"/>
</dbReference>
<keyword evidence="2" id="KW-1133">Transmembrane helix</keyword>
<dbReference type="InterPro" id="IPR051276">
    <property type="entry name" value="Saccharopine_DH-like_oxidrdct"/>
</dbReference>
<name>A0A8H3N179_9EURO</name>
<comment type="caution">
    <text evidence="4">The sequence shown here is derived from an EMBL/GenBank/DDBJ whole genome shotgun (WGS) entry which is preliminary data.</text>
</comment>
<evidence type="ECO:0000259" key="3">
    <source>
        <dbReference type="Pfam" id="PF03435"/>
    </source>
</evidence>
<dbReference type="GO" id="GO:0005811">
    <property type="term" value="C:lipid droplet"/>
    <property type="evidence" value="ECO:0007669"/>
    <property type="project" value="TreeGrafter"/>
</dbReference>
<feature type="transmembrane region" description="Helical" evidence="2">
    <location>
        <begin position="7"/>
        <end position="25"/>
    </location>
</feature>
<dbReference type="Proteomes" id="UP000465221">
    <property type="component" value="Unassembled WGS sequence"/>
</dbReference>
<comment type="similarity">
    <text evidence="1">Belongs to the saccharopine dehydrogenase family.</text>
</comment>
<dbReference type="GO" id="GO:0009247">
    <property type="term" value="P:glycolipid biosynthetic process"/>
    <property type="evidence" value="ECO:0007669"/>
    <property type="project" value="TreeGrafter"/>
</dbReference>
<evidence type="ECO:0000256" key="1">
    <source>
        <dbReference type="ARBA" id="ARBA00038048"/>
    </source>
</evidence>
<dbReference type="EMBL" id="BLKC01000001">
    <property type="protein sequence ID" value="GFF22109.1"/>
    <property type="molecule type" value="Genomic_DNA"/>
</dbReference>
<dbReference type="GO" id="GO:0005739">
    <property type="term" value="C:mitochondrion"/>
    <property type="evidence" value="ECO:0007669"/>
    <property type="project" value="TreeGrafter"/>
</dbReference>
<gene>
    <name evidence="4" type="ORF">IFM46972_00125</name>
</gene>
<sequence>MNRPYDMIVYGATGYLGSLVVQYLWANSPPTLRWAVAGRSEQKLVALVNSLDRAQSHRKLPHIMVATLTDDDLGRMASQTRLVLNTVGPFCKYGTPVVVACIENSTAYVDSTGEHVWTQHLAAQWHDKAMANKAIIIPQCAVESSPPDLMTLLLARRLRRPLGPVFFTIQHTWTGYSGGTIASILAGLETYSLRQMMAASAPRATCIPNAGRHHPHPPPVLPVRRDRFLGNLTFNPSAMADRAVVMRTWSLLQRHGDRTEQYGERFSFQGYTTASSWLQAWSSFLAMSVAVFTVLIFPPLRWLLRWLSPQPGTGPQVTGENHFVEWKATVAVDGDDVSQPSAMGAMRMNTDVYSVCATFVGEAALTLLEVLDGNDNGSMIKRLGGGILTPASLGMLYVERLEKAGLEWKVTEIGR</sequence>
<dbReference type="AlphaFoldDB" id="A0A8H3N179"/>
<dbReference type="PANTHER" id="PTHR12286">
    <property type="entry name" value="SACCHAROPINE DEHYDROGENASE-LIKE OXIDOREDUCTASE"/>
    <property type="match status" value="1"/>
</dbReference>
<protein>
    <submittedName>
        <fullName evidence="4">Putative trans-acting enoyl reductase MT2525</fullName>
    </submittedName>
</protein>
<organism evidence="4 5">
    <name type="scientific">Aspergillus udagawae</name>
    <dbReference type="NCBI Taxonomy" id="91492"/>
    <lineage>
        <taxon>Eukaryota</taxon>
        <taxon>Fungi</taxon>
        <taxon>Dikarya</taxon>
        <taxon>Ascomycota</taxon>
        <taxon>Pezizomycotina</taxon>
        <taxon>Eurotiomycetes</taxon>
        <taxon>Eurotiomycetidae</taxon>
        <taxon>Eurotiales</taxon>
        <taxon>Aspergillaceae</taxon>
        <taxon>Aspergillus</taxon>
        <taxon>Aspergillus subgen. Fumigati</taxon>
    </lineage>
</organism>
<dbReference type="Pfam" id="PF03435">
    <property type="entry name" value="Sacchrp_dh_NADP"/>
    <property type="match status" value="1"/>
</dbReference>
<feature type="domain" description="Saccharopine dehydrogenase NADP binding" evidence="3">
    <location>
        <begin position="8"/>
        <end position="125"/>
    </location>
</feature>
<evidence type="ECO:0000313" key="5">
    <source>
        <dbReference type="Proteomes" id="UP000465221"/>
    </source>
</evidence>
<proteinExistence type="inferred from homology"/>
<accession>A0A8H3N179</accession>
<evidence type="ECO:0000256" key="2">
    <source>
        <dbReference type="SAM" id="Phobius"/>
    </source>
</evidence>
<keyword evidence="2" id="KW-0472">Membrane</keyword>
<dbReference type="PANTHER" id="PTHR12286:SF5">
    <property type="entry name" value="SACCHAROPINE DEHYDROGENASE-LIKE OXIDOREDUCTASE"/>
    <property type="match status" value="1"/>
</dbReference>
<dbReference type="GO" id="GO:0005886">
    <property type="term" value="C:plasma membrane"/>
    <property type="evidence" value="ECO:0007669"/>
    <property type="project" value="TreeGrafter"/>
</dbReference>
<dbReference type="SUPFAM" id="SSF51735">
    <property type="entry name" value="NAD(P)-binding Rossmann-fold domains"/>
    <property type="match status" value="1"/>
</dbReference>
<keyword evidence="2" id="KW-0812">Transmembrane</keyword>
<dbReference type="InterPro" id="IPR036291">
    <property type="entry name" value="NAD(P)-bd_dom_sf"/>
</dbReference>
<evidence type="ECO:0000313" key="4">
    <source>
        <dbReference type="EMBL" id="GFF22109.1"/>
    </source>
</evidence>
<dbReference type="Gene3D" id="3.40.50.720">
    <property type="entry name" value="NAD(P)-binding Rossmann-like Domain"/>
    <property type="match status" value="1"/>
</dbReference>